<dbReference type="InterPro" id="IPR036900">
    <property type="entry name" value="A-D-PHexomutase_C_sf"/>
</dbReference>
<feature type="domain" description="Alpha-D-phosphohexomutase alpha/beta/alpha" evidence="14">
    <location>
        <begin position="259"/>
        <end position="369"/>
    </location>
</feature>
<evidence type="ECO:0000256" key="6">
    <source>
        <dbReference type="ARBA" id="ARBA00066330"/>
    </source>
</evidence>
<evidence type="ECO:0000313" key="16">
    <source>
        <dbReference type="Proteomes" id="UP000199611"/>
    </source>
</evidence>
<evidence type="ECO:0000259" key="11">
    <source>
        <dbReference type="Pfam" id="PF00408"/>
    </source>
</evidence>
<comment type="cofactor">
    <cofactor evidence="8">
        <name>Mg(2+)</name>
        <dbReference type="ChEBI" id="CHEBI:18420"/>
    </cofactor>
    <text evidence="8">Binds 1 Mg(2+) ion per subunit.</text>
</comment>
<comment type="PTM">
    <text evidence="8">Activated by phosphorylation.</text>
</comment>
<proteinExistence type="inferred from homology"/>
<accession>A0A1I4U5M1</accession>
<evidence type="ECO:0000256" key="4">
    <source>
        <dbReference type="ARBA" id="ARBA00022842"/>
    </source>
</evidence>
<evidence type="ECO:0000256" key="3">
    <source>
        <dbReference type="ARBA" id="ARBA00022723"/>
    </source>
</evidence>
<dbReference type="InterPro" id="IPR050060">
    <property type="entry name" value="Phosphoglucosamine_mutase"/>
</dbReference>
<keyword evidence="3 8" id="KW-0479">Metal-binding</keyword>
<dbReference type="InterPro" id="IPR006352">
    <property type="entry name" value="GlmM_bact"/>
</dbReference>
<evidence type="ECO:0000259" key="14">
    <source>
        <dbReference type="Pfam" id="PF02880"/>
    </source>
</evidence>
<dbReference type="GO" id="GO:0005829">
    <property type="term" value="C:cytosol"/>
    <property type="evidence" value="ECO:0007669"/>
    <property type="project" value="TreeGrafter"/>
</dbReference>
<dbReference type="Pfam" id="PF02879">
    <property type="entry name" value="PGM_PMM_II"/>
    <property type="match status" value="1"/>
</dbReference>
<keyword evidence="2 8" id="KW-0597">Phosphoprotein</keyword>
<reference evidence="15 16" key="1">
    <citation type="submission" date="2016-10" db="EMBL/GenBank/DDBJ databases">
        <authorList>
            <person name="de Groot N.N."/>
        </authorList>
    </citation>
    <scope>NUCLEOTIDE SEQUENCE [LARGE SCALE GENOMIC DNA]</scope>
    <source>
        <strain evidence="15 16">DSM 9990</strain>
    </source>
</reference>
<feature type="binding site" evidence="8">
    <location>
        <position position="244"/>
    </location>
    <ligand>
        <name>Mg(2+)</name>
        <dbReference type="ChEBI" id="CHEBI:18420"/>
    </ligand>
</feature>
<dbReference type="InterPro" id="IPR016055">
    <property type="entry name" value="A-D-PHexomutase_a/b/a-I/II/III"/>
</dbReference>
<feature type="active site" description="Phosphoserine intermediate" evidence="8">
    <location>
        <position position="101"/>
    </location>
</feature>
<keyword evidence="16" id="KW-1185">Reference proteome</keyword>
<feature type="binding site" evidence="8">
    <location>
        <position position="242"/>
    </location>
    <ligand>
        <name>Mg(2+)</name>
        <dbReference type="ChEBI" id="CHEBI:18420"/>
    </ligand>
</feature>
<sequence>MGRLFGTDGIRGVANEYPMTAEIALKVGAAVASYFRNSHGRPRILIGKDTRLSGYMLEYAMVAGICSMGADVLLAGPLPTPGIAFITRDMRADAGVVISASHNPYEYNGIKIFAGDGFKLPDHIEEELERRVTNFETLSLPPYEMIGRARRIEDVQGRYIVHLKNTFPPDADLEGITLVVDCAHGATYKVAPLIFEELGARVITIGTSPDGRNINRDCGALHPQAMAEAVKLHDAHAGIAFDGDGDRVIFSDEKGNILDGDVLMAICARDMLNRDALAQRTVVATVMSNLGLEIALRRMNARLIRTAVGDRYVVEEMRRGGYVLGGEQSGHIVFLNHSTTGDGILSALQVLAVMTREGRPLSELASVMERIPQKLTNVPVNGTIRSLSLIPDYEVTLKKVEAFLGDDGRVLVRPSGTEPVIRIMVEATREELIDKATEMIIDFLKRHLDIK</sequence>
<evidence type="ECO:0000256" key="8">
    <source>
        <dbReference type="HAMAP-Rule" id="MF_01554"/>
    </source>
</evidence>
<dbReference type="Pfam" id="PF00408">
    <property type="entry name" value="PGM_PMM_IV"/>
    <property type="match status" value="1"/>
</dbReference>
<dbReference type="STRING" id="39841.SAMN05660836_01637"/>
<dbReference type="EMBL" id="FOUU01000005">
    <property type="protein sequence ID" value="SFM83973.1"/>
    <property type="molecule type" value="Genomic_DNA"/>
</dbReference>
<keyword evidence="4 8" id="KW-0460">Magnesium</keyword>
<comment type="function">
    <text evidence="8 10">Catalyzes the conversion of glucosamine-6-phosphate to glucosamine-1-phosphate.</text>
</comment>
<dbReference type="InterPro" id="IPR005843">
    <property type="entry name" value="A-D-PHexomutase_C"/>
</dbReference>
<dbReference type="CDD" id="cd05802">
    <property type="entry name" value="GlmM"/>
    <property type="match status" value="1"/>
</dbReference>
<gene>
    <name evidence="8" type="primary">glmM</name>
    <name evidence="15" type="ORF">SAMN05660836_01637</name>
</gene>
<dbReference type="NCBIfam" id="NF008139">
    <property type="entry name" value="PRK10887.1"/>
    <property type="match status" value="1"/>
</dbReference>
<dbReference type="SUPFAM" id="SSF53738">
    <property type="entry name" value="Phosphoglucomutase, first 3 domains"/>
    <property type="match status" value="3"/>
</dbReference>
<dbReference type="GO" id="GO:0006048">
    <property type="term" value="P:UDP-N-acetylglucosamine biosynthetic process"/>
    <property type="evidence" value="ECO:0007669"/>
    <property type="project" value="TreeGrafter"/>
</dbReference>
<evidence type="ECO:0000256" key="1">
    <source>
        <dbReference type="ARBA" id="ARBA00010231"/>
    </source>
</evidence>
<dbReference type="SUPFAM" id="SSF55957">
    <property type="entry name" value="Phosphoglucomutase, C-terminal domain"/>
    <property type="match status" value="1"/>
</dbReference>
<keyword evidence="5 8" id="KW-0413">Isomerase</keyword>
<feature type="binding site" evidence="8">
    <location>
        <position position="246"/>
    </location>
    <ligand>
        <name>Mg(2+)</name>
        <dbReference type="ChEBI" id="CHEBI:18420"/>
    </ligand>
</feature>
<dbReference type="Gene3D" id="3.40.120.10">
    <property type="entry name" value="Alpha-D-Glucose-1,6-Bisphosphate, subunit A, domain 3"/>
    <property type="match status" value="3"/>
</dbReference>
<protein>
    <recommendedName>
        <fullName evidence="7 8">Phosphoglucosamine mutase</fullName>
        <ecNumber evidence="6 8">5.4.2.10</ecNumber>
    </recommendedName>
</protein>
<comment type="similarity">
    <text evidence="1 8 9">Belongs to the phosphohexose mutase family.</text>
</comment>
<dbReference type="GO" id="GO:0004615">
    <property type="term" value="F:phosphomannomutase activity"/>
    <property type="evidence" value="ECO:0007669"/>
    <property type="project" value="TreeGrafter"/>
</dbReference>
<dbReference type="EC" id="5.4.2.10" evidence="6 8"/>
<dbReference type="AlphaFoldDB" id="A0A1I4U5M1"/>
<evidence type="ECO:0000256" key="7">
    <source>
        <dbReference type="ARBA" id="ARBA00068193"/>
    </source>
</evidence>
<name>A0A1I4U5M1_9BACT</name>
<dbReference type="Pfam" id="PF02880">
    <property type="entry name" value="PGM_PMM_III"/>
    <property type="match status" value="1"/>
</dbReference>
<dbReference type="Proteomes" id="UP000199611">
    <property type="component" value="Unassembled WGS sequence"/>
</dbReference>
<dbReference type="InterPro" id="IPR005844">
    <property type="entry name" value="A-D-PHexomutase_a/b/a-I"/>
</dbReference>
<organism evidence="15 16">
    <name type="scientific">Thermodesulforhabdus norvegica</name>
    <dbReference type="NCBI Taxonomy" id="39841"/>
    <lineage>
        <taxon>Bacteria</taxon>
        <taxon>Pseudomonadati</taxon>
        <taxon>Thermodesulfobacteriota</taxon>
        <taxon>Syntrophobacteria</taxon>
        <taxon>Syntrophobacterales</taxon>
        <taxon>Thermodesulforhabdaceae</taxon>
        <taxon>Thermodesulforhabdus</taxon>
    </lineage>
</organism>
<evidence type="ECO:0000256" key="2">
    <source>
        <dbReference type="ARBA" id="ARBA00022553"/>
    </source>
</evidence>
<dbReference type="GO" id="GO:0009252">
    <property type="term" value="P:peptidoglycan biosynthetic process"/>
    <property type="evidence" value="ECO:0007669"/>
    <property type="project" value="TreeGrafter"/>
</dbReference>
<dbReference type="Pfam" id="PF02878">
    <property type="entry name" value="PGM_PMM_I"/>
    <property type="match status" value="1"/>
</dbReference>
<dbReference type="FunFam" id="3.40.120.10:FF:000002">
    <property type="entry name" value="Phosphoglucosamine mutase"/>
    <property type="match status" value="1"/>
</dbReference>
<dbReference type="Gene3D" id="3.30.310.50">
    <property type="entry name" value="Alpha-D-phosphohexomutase, C-terminal domain"/>
    <property type="match status" value="1"/>
</dbReference>
<dbReference type="InterPro" id="IPR016066">
    <property type="entry name" value="A-D-PHexomutase_CS"/>
</dbReference>
<dbReference type="InterPro" id="IPR005846">
    <property type="entry name" value="A-D-PHexomutase_a/b/a-III"/>
</dbReference>
<dbReference type="GO" id="GO:0008966">
    <property type="term" value="F:phosphoglucosamine mutase activity"/>
    <property type="evidence" value="ECO:0007669"/>
    <property type="project" value="UniProtKB-UniRule"/>
</dbReference>
<dbReference type="PANTHER" id="PTHR42946">
    <property type="entry name" value="PHOSPHOHEXOSE MUTASE"/>
    <property type="match status" value="1"/>
</dbReference>
<feature type="domain" description="Alpha-D-phosphohexomutase C-terminal" evidence="11">
    <location>
        <begin position="375"/>
        <end position="441"/>
    </location>
</feature>
<feature type="modified residue" description="Phosphoserine" evidence="8">
    <location>
        <position position="101"/>
    </location>
</feature>
<dbReference type="OrthoDB" id="9806956at2"/>
<dbReference type="RefSeq" id="WP_093394906.1">
    <property type="nucleotide sequence ID" value="NZ_FOUU01000005.1"/>
</dbReference>
<dbReference type="FunFam" id="3.40.120.10:FF:000001">
    <property type="entry name" value="Phosphoglucosamine mutase"/>
    <property type="match status" value="1"/>
</dbReference>
<feature type="domain" description="Alpha-D-phosphohexomutase alpha/beta/alpha" evidence="12">
    <location>
        <begin position="3"/>
        <end position="134"/>
    </location>
</feature>
<feature type="domain" description="Alpha-D-phosphohexomutase alpha/beta/alpha" evidence="13">
    <location>
        <begin position="158"/>
        <end position="255"/>
    </location>
</feature>
<evidence type="ECO:0000313" key="15">
    <source>
        <dbReference type="EMBL" id="SFM83973.1"/>
    </source>
</evidence>
<dbReference type="PANTHER" id="PTHR42946:SF1">
    <property type="entry name" value="PHOSPHOGLUCOMUTASE (ALPHA-D-GLUCOSE-1,6-BISPHOSPHATE-DEPENDENT)"/>
    <property type="match status" value="1"/>
</dbReference>
<evidence type="ECO:0000256" key="5">
    <source>
        <dbReference type="ARBA" id="ARBA00023235"/>
    </source>
</evidence>
<dbReference type="PRINTS" id="PR00509">
    <property type="entry name" value="PGMPMM"/>
</dbReference>
<evidence type="ECO:0000259" key="12">
    <source>
        <dbReference type="Pfam" id="PF02878"/>
    </source>
</evidence>
<feature type="binding site" description="via phosphate group" evidence="8">
    <location>
        <position position="101"/>
    </location>
    <ligand>
        <name>Mg(2+)</name>
        <dbReference type="ChEBI" id="CHEBI:18420"/>
    </ligand>
</feature>
<dbReference type="HAMAP" id="MF_01554_B">
    <property type="entry name" value="GlmM_B"/>
    <property type="match status" value="1"/>
</dbReference>
<comment type="catalytic activity">
    <reaction evidence="8 10">
        <text>alpha-D-glucosamine 1-phosphate = D-glucosamine 6-phosphate</text>
        <dbReference type="Rhea" id="RHEA:23424"/>
        <dbReference type="ChEBI" id="CHEBI:58516"/>
        <dbReference type="ChEBI" id="CHEBI:58725"/>
        <dbReference type="EC" id="5.4.2.10"/>
    </reaction>
</comment>
<evidence type="ECO:0000259" key="13">
    <source>
        <dbReference type="Pfam" id="PF02879"/>
    </source>
</evidence>
<evidence type="ECO:0000256" key="10">
    <source>
        <dbReference type="RuleBase" id="RU004327"/>
    </source>
</evidence>
<dbReference type="InterPro" id="IPR005845">
    <property type="entry name" value="A-D-PHexomutase_a/b/a-II"/>
</dbReference>
<dbReference type="PROSITE" id="PS00710">
    <property type="entry name" value="PGM_PMM"/>
    <property type="match status" value="1"/>
</dbReference>
<dbReference type="NCBIfam" id="TIGR01455">
    <property type="entry name" value="glmM"/>
    <property type="match status" value="1"/>
</dbReference>
<dbReference type="GO" id="GO:0005975">
    <property type="term" value="P:carbohydrate metabolic process"/>
    <property type="evidence" value="ECO:0007669"/>
    <property type="project" value="InterPro"/>
</dbReference>
<dbReference type="InterPro" id="IPR005841">
    <property type="entry name" value="Alpha-D-phosphohexomutase_SF"/>
</dbReference>
<dbReference type="GO" id="GO:0000287">
    <property type="term" value="F:magnesium ion binding"/>
    <property type="evidence" value="ECO:0007669"/>
    <property type="project" value="UniProtKB-UniRule"/>
</dbReference>
<evidence type="ECO:0000256" key="9">
    <source>
        <dbReference type="RuleBase" id="RU004326"/>
    </source>
</evidence>